<evidence type="ECO:0000256" key="2">
    <source>
        <dbReference type="ARBA" id="ARBA00023002"/>
    </source>
</evidence>
<name>A0A5A9GTG9_AZOLI</name>
<dbReference type="AlphaFoldDB" id="A0A5A9GTG9"/>
<dbReference type="InterPro" id="IPR020471">
    <property type="entry name" value="AKR"/>
</dbReference>
<comment type="similarity">
    <text evidence="3">Belongs to the aldo/keto reductase family. Aldo/keto reductase 2 subfamily.</text>
</comment>
<keyword evidence="7" id="KW-1185">Reference proteome</keyword>
<evidence type="ECO:0000256" key="1">
    <source>
        <dbReference type="ARBA" id="ARBA00022857"/>
    </source>
</evidence>
<dbReference type="FunFam" id="3.20.20.100:FF:000005">
    <property type="entry name" value="NADP(H)-dependent aldo-keto reductase"/>
    <property type="match status" value="1"/>
</dbReference>
<sequence length="351" mass="38411">MQYRPLGRTGLSVSAIGLGTMTWGRQNTEAEGHAQMDAALDRGINFWDTAEMYAVPPTADTYGKTEEVIGSWFQSRGKRDRVILASKIIGLPAGGFGWVREGKSRLDRANLFAAVEASLSRLKTDYIDLYQIHWPDRVTNRFGVRSYRHKPEQDGVPIEETLAALAELVQAGKIRHVGLSNESPWGVMRWLRAAEVAGELAGLPRVASIQNAYNLLNRTFENGLSEVALREDVGLLAYSPLGAGTLTGKYLNGVIPPGSRRALDHRPSRYATVNADAATEAYLDIARRHGLAPNQMAIAFTLQQPFVTSSLIGATTMETLISNIDSLDLTLSPEVLAEIDAVHNRMPDPCP</sequence>
<dbReference type="RefSeq" id="WP_149229285.1">
    <property type="nucleotide sequence ID" value="NZ_JALJXJ010000003.1"/>
</dbReference>
<organism evidence="6 7">
    <name type="scientific">Azospirillum lipoferum</name>
    <dbReference type="NCBI Taxonomy" id="193"/>
    <lineage>
        <taxon>Bacteria</taxon>
        <taxon>Pseudomonadati</taxon>
        <taxon>Pseudomonadota</taxon>
        <taxon>Alphaproteobacteria</taxon>
        <taxon>Rhodospirillales</taxon>
        <taxon>Azospirillaceae</taxon>
        <taxon>Azospirillum</taxon>
    </lineage>
</organism>
<evidence type="ECO:0000256" key="3">
    <source>
        <dbReference type="ARBA" id="ARBA00038157"/>
    </source>
</evidence>
<evidence type="ECO:0000313" key="6">
    <source>
        <dbReference type="EMBL" id="KAA0597653.1"/>
    </source>
</evidence>
<protein>
    <recommendedName>
        <fullName evidence="4">Protein tas</fullName>
    </recommendedName>
</protein>
<gene>
    <name evidence="6" type="ORF">FZ942_00700</name>
</gene>
<dbReference type="SUPFAM" id="SSF51430">
    <property type="entry name" value="NAD(P)-linked oxidoreductase"/>
    <property type="match status" value="1"/>
</dbReference>
<dbReference type="InterPro" id="IPR050523">
    <property type="entry name" value="AKR_Detox_Biosynth"/>
</dbReference>
<keyword evidence="1" id="KW-0521">NADP</keyword>
<proteinExistence type="inferred from homology"/>
<feature type="domain" description="NADP-dependent oxidoreductase" evidence="5">
    <location>
        <begin position="15"/>
        <end position="342"/>
    </location>
</feature>
<dbReference type="EMBL" id="VTTN01000001">
    <property type="protein sequence ID" value="KAA0597653.1"/>
    <property type="molecule type" value="Genomic_DNA"/>
</dbReference>
<dbReference type="PRINTS" id="PR00069">
    <property type="entry name" value="ALDKETRDTASE"/>
</dbReference>
<dbReference type="PANTHER" id="PTHR43364">
    <property type="entry name" value="NADH-SPECIFIC METHYLGLYOXAL REDUCTASE-RELATED"/>
    <property type="match status" value="1"/>
</dbReference>
<dbReference type="NCBIfam" id="NF007912">
    <property type="entry name" value="PRK10625.1"/>
    <property type="match status" value="1"/>
</dbReference>
<dbReference type="CDD" id="cd19094">
    <property type="entry name" value="AKR_Tas-like"/>
    <property type="match status" value="1"/>
</dbReference>
<dbReference type="Pfam" id="PF00248">
    <property type="entry name" value="Aldo_ket_red"/>
    <property type="match status" value="1"/>
</dbReference>
<evidence type="ECO:0000313" key="7">
    <source>
        <dbReference type="Proteomes" id="UP000324927"/>
    </source>
</evidence>
<dbReference type="GO" id="GO:0016491">
    <property type="term" value="F:oxidoreductase activity"/>
    <property type="evidence" value="ECO:0007669"/>
    <property type="project" value="UniProtKB-KW"/>
</dbReference>
<dbReference type="InterPro" id="IPR023210">
    <property type="entry name" value="NADP_OxRdtase_dom"/>
</dbReference>
<dbReference type="Gene3D" id="3.20.20.100">
    <property type="entry name" value="NADP-dependent oxidoreductase domain"/>
    <property type="match status" value="1"/>
</dbReference>
<comment type="caution">
    <text evidence="6">The sequence shown here is derived from an EMBL/GenBank/DDBJ whole genome shotgun (WGS) entry which is preliminary data.</text>
</comment>
<dbReference type="Proteomes" id="UP000324927">
    <property type="component" value="Unassembled WGS sequence"/>
</dbReference>
<dbReference type="InterPro" id="IPR036812">
    <property type="entry name" value="NAD(P)_OxRdtase_dom_sf"/>
</dbReference>
<keyword evidence="2" id="KW-0560">Oxidoreductase</keyword>
<evidence type="ECO:0000256" key="4">
    <source>
        <dbReference type="ARBA" id="ARBA00070119"/>
    </source>
</evidence>
<dbReference type="OrthoDB" id="9773828at2"/>
<dbReference type="PANTHER" id="PTHR43364:SF4">
    <property type="entry name" value="NAD(P)-LINKED OXIDOREDUCTASE SUPERFAMILY PROTEIN"/>
    <property type="match status" value="1"/>
</dbReference>
<accession>A0A5A9GTG9</accession>
<evidence type="ECO:0000259" key="5">
    <source>
        <dbReference type="Pfam" id="PF00248"/>
    </source>
</evidence>
<reference evidence="6 7" key="1">
    <citation type="submission" date="2019-08" db="EMBL/GenBank/DDBJ databases">
        <authorList>
            <person name="Grouzdev D."/>
            <person name="Tikhonova E."/>
            <person name="Kravchenko I."/>
        </authorList>
    </citation>
    <scope>NUCLEOTIDE SEQUENCE [LARGE SCALE GENOMIC DNA]</scope>
    <source>
        <strain evidence="6 7">59b</strain>
    </source>
</reference>